<protein>
    <recommendedName>
        <fullName evidence="5">ATP synthase protein I</fullName>
    </recommendedName>
</protein>
<evidence type="ECO:0000313" key="3">
    <source>
        <dbReference type="EMBL" id="NYI68975.1"/>
    </source>
</evidence>
<dbReference type="Proteomes" id="UP000539111">
    <property type="component" value="Unassembled WGS sequence"/>
</dbReference>
<organism evidence="3 4">
    <name type="scientific">Spelaeicoccus albus</name>
    <dbReference type="NCBI Taxonomy" id="1280376"/>
    <lineage>
        <taxon>Bacteria</taxon>
        <taxon>Bacillati</taxon>
        <taxon>Actinomycetota</taxon>
        <taxon>Actinomycetes</taxon>
        <taxon>Micrococcales</taxon>
        <taxon>Brevibacteriaceae</taxon>
        <taxon>Spelaeicoccus</taxon>
    </lineage>
</organism>
<dbReference type="RefSeq" id="WP_179429243.1">
    <property type="nucleotide sequence ID" value="NZ_JACBZP010000001.1"/>
</dbReference>
<dbReference type="EMBL" id="JACBZP010000001">
    <property type="protein sequence ID" value="NYI68975.1"/>
    <property type="molecule type" value="Genomic_DNA"/>
</dbReference>
<feature type="transmembrane region" description="Helical" evidence="2">
    <location>
        <begin position="105"/>
        <end position="126"/>
    </location>
</feature>
<keyword evidence="2" id="KW-0472">Membrane</keyword>
<name>A0A7Z0IIY1_9MICO</name>
<comment type="caution">
    <text evidence="3">The sequence shown here is derived from an EMBL/GenBank/DDBJ whole genome shotgun (WGS) entry which is preliminary data.</text>
</comment>
<dbReference type="AlphaFoldDB" id="A0A7Z0IIY1"/>
<gene>
    <name evidence="3" type="ORF">BJY26_003281</name>
</gene>
<evidence type="ECO:0000256" key="2">
    <source>
        <dbReference type="SAM" id="Phobius"/>
    </source>
</evidence>
<evidence type="ECO:0000256" key="1">
    <source>
        <dbReference type="SAM" id="MobiDB-lite"/>
    </source>
</evidence>
<feature type="transmembrane region" description="Helical" evidence="2">
    <location>
        <begin position="75"/>
        <end position="98"/>
    </location>
</feature>
<feature type="region of interest" description="Disordered" evidence="1">
    <location>
        <begin position="1"/>
        <end position="34"/>
    </location>
</feature>
<proteinExistence type="predicted"/>
<evidence type="ECO:0000313" key="4">
    <source>
        <dbReference type="Proteomes" id="UP000539111"/>
    </source>
</evidence>
<feature type="transmembrane region" description="Helical" evidence="2">
    <location>
        <begin position="47"/>
        <end position="69"/>
    </location>
</feature>
<evidence type="ECO:0008006" key="5">
    <source>
        <dbReference type="Google" id="ProtNLM"/>
    </source>
</evidence>
<keyword evidence="2" id="KW-1133">Transmembrane helix</keyword>
<sequence>MTPPEPSSHGAPNGRENAIPQSPHNGPVGGTAAAPGSRQWAKAWRNVLVFGTALAAAIAVVGATIGWLAAGMPGVWGALIGAAMAAVFLGITALTMTIGRNMSTLGLAGVLMGGFFVKLILFMAAGKLLAGNPDIHGLTLFFTLVAAVIGTAVTDAVIIHKTRIPYVDA</sequence>
<reference evidence="3 4" key="1">
    <citation type="submission" date="2020-07" db="EMBL/GenBank/DDBJ databases">
        <title>Sequencing the genomes of 1000 actinobacteria strains.</title>
        <authorList>
            <person name="Klenk H.-P."/>
        </authorList>
    </citation>
    <scope>NUCLEOTIDE SEQUENCE [LARGE SCALE GENOMIC DNA]</scope>
    <source>
        <strain evidence="3 4">DSM 26341</strain>
    </source>
</reference>
<keyword evidence="4" id="KW-1185">Reference proteome</keyword>
<accession>A0A7Z0IIY1</accession>
<feature type="transmembrane region" description="Helical" evidence="2">
    <location>
        <begin position="138"/>
        <end position="159"/>
    </location>
</feature>
<keyword evidence="2" id="KW-0812">Transmembrane</keyword>